<dbReference type="GO" id="GO:0046486">
    <property type="term" value="P:glycerolipid metabolic process"/>
    <property type="evidence" value="ECO:0007669"/>
    <property type="project" value="UniProtKB-ARBA"/>
</dbReference>
<evidence type="ECO:0000313" key="8">
    <source>
        <dbReference type="Proteomes" id="UP000326799"/>
    </source>
</evidence>
<feature type="domain" description="PNPLA" evidence="6">
    <location>
        <begin position="442"/>
        <end position="674"/>
    </location>
</feature>
<feature type="region of interest" description="Disordered" evidence="5">
    <location>
        <begin position="889"/>
        <end position="914"/>
    </location>
</feature>
<dbReference type="GO" id="GO:0019369">
    <property type="term" value="P:arachidonate metabolic process"/>
    <property type="evidence" value="ECO:0007669"/>
    <property type="project" value="TreeGrafter"/>
</dbReference>
<evidence type="ECO:0000256" key="5">
    <source>
        <dbReference type="SAM" id="MobiDB-lite"/>
    </source>
</evidence>
<dbReference type="GO" id="GO:0016020">
    <property type="term" value="C:membrane"/>
    <property type="evidence" value="ECO:0007669"/>
    <property type="project" value="TreeGrafter"/>
</dbReference>
<dbReference type="PANTHER" id="PTHR24185">
    <property type="entry name" value="CALCIUM-INDEPENDENT PHOSPHOLIPASE A2-GAMMA"/>
    <property type="match status" value="1"/>
</dbReference>
<evidence type="ECO:0000256" key="4">
    <source>
        <dbReference type="PROSITE-ProRule" id="PRU01161"/>
    </source>
</evidence>
<keyword evidence="2 4" id="KW-0442">Lipid degradation</keyword>
<dbReference type="InterPro" id="IPR002641">
    <property type="entry name" value="PNPLA_dom"/>
</dbReference>
<dbReference type="GO" id="GO:0016042">
    <property type="term" value="P:lipid catabolic process"/>
    <property type="evidence" value="ECO:0007669"/>
    <property type="project" value="UniProtKB-UniRule"/>
</dbReference>
<protein>
    <submittedName>
        <fullName evidence="7">Patatin-like phospholipase</fullName>
    </submittedName>
</protein>
<keyword evidence="3 4" id="KW-0443">Lipid metabolism</keyword>
<dbReference type="CDD" id="cd07199">
    <property type="entry name" value="Pat17_PNPLA8_PNPLA9_like"/>
    <property type="match status" value="1"/>
</dbReference>
<reference evidence="7 8" key="1">
    <citation type="submission" date="2019-04" db="EMBL/GenBank/DDBJ databases">
        <title>Fungal friends and foes A comparative genomics study of 23 Aspergillus species from section Flavi.</title>
        <authorList>
            <consortium name="DOE Joint Genome Institute"/>
            <person name="Kjaerbolling I."/>
            <person name="Vesth T.C."/>
            <person name="Frisvad J.C."/>
            <person name="Nybo J.L."/>
            <person name="Theobald S."/>
            <person name="Kildgaard S."/>
            <person name="Petersen T.I."/>
            <person name="Kuo A."/>
            <person name="Sato A."/>
            <person name="Lyhne E.K."/>
            <person name="Kogle M.E."/>
            <person name="Wiebenga A."/>
            <person name="Kun R.S."/>
            <person name="Lubbers R.J."/>
            <person name="Makela M.R."/>
            <person name="Barry K."/>
            <person name="Chovatia M."/>
            <person name="Clum A."/>
            <person name="Daum C."/>
            <person name="Haridas S."/>
            <person name="He G."/>
            <person name="LaButti K."/>
            <person name="Lipzen A."/>
            <person name="Mondo S."/>
            <person name="Pangilinan J."/>
            <person name="Riley R."/>
            <person name="Salamov A."/>
            <person name="Simmons B.A."/>
            <person name="Magnuson J.K."/>
            <person name="Henrissat B."/>
            <person name="Mortensen U.H."/>
            <person name="Larsen T.O."/>
            <person name="De vries R.P."/>
            <person name="Grigoriev I.V."/>
            <person name="Machida M."/>
            <person name="Baker S.E."/>
            <person name="Andersen M.R."/>
        </authorList>
    </citation>
    <scope>NUCLEOTIDE SEQUENCE [LARGE SCALE GENOMIC DNA]</scope>
    <source>
        <strain evidence="7 8">CBS 126849</strain>
    </source>
</reference>
<dbReference type="Proteomes" id="UP000326799">
    <property type="component" value="Unassembled WGS sequence"/>
</dbReference>
<dbReference type="GO" id="GO:0047499">
    <property type="term" value="F:calcium-independent phospholipase A2 activity"/>
    <property type="evidence" value="ECO:0007669"/>
    <property type="project" value="TreeGrafter"/>
</dbReference>
<evidence type="ECO:0000256" key="3">
    <source>
        <dbReference type="ARBA" id="ARBA00023098"/>
    </source>
</evidence>
<dbReference type="Gene3D" id="3.40.1090.10">
    <property type="entry name" value="Cytosolic phospholipase A2 catalytic domain"/>
    <property type="match status" value="1"/>
</dbReference>
<dbReference type="SUPFAM" id="SSF52151">
    <property type="entry name" value="FabD/lysophospholipase-like"/>
    <property type="match status" value="1"/>
</dbReference>
<dbReference type="Pfam" id="PF01734">
    <property type="entry name" value="Patatin"/>
    <property type="match status" value="1"/>
</dbReference>
<feature type="active site" description="Nucleophile" evidence="4">
    <location>
        <position position="481"/>
    </location>
</feature>
<evidence type="ECO:0000259" key="6">
    <source>
        <dbReference type="PROSITE" id="PS51635"/>
    </source>
</evidence>
<keyword evidence="8" id="KW-1185">Reference proteome</keyword>
<organism evidence="7 8">
    <name type="scientific">Aspergillus novoparasiticus</name>
    <dbReference type="NCBI Taxonomy" id="986946"/>
    <lineage>
        <taxon>Eukaryota</taxon>
        <taxon>Fungi</taxon>
        <taxon>Dikarya</taxon>
        <taxon>Ascomycota</taxon>
        <taxon>Pezizomycotina</taxon>
        <taxon>Eurotiomycetes</taxon>
        <taxon>Eurotiomycetidae</taxon>
        <taxon>Eurotiales</taxon>
        <taxon>Aspergillaceae</taxon>
        <taxon>Aspergillus</taxon>
        <taxon>Aspergillus subgen. Circumdati</taxon>
    </lineage>
</organism>
<gene>
    <name evidence="7" type="ORF">BDV33DRAFT_197150</name>
</gene>
<proteinExistence type="predicted"/>
<feature type="short sequence motif" description="DGA/G" evidence="4">
    <location>
        <begin position="661"/>
        <end position="663"/>
    </location>
</feature>
<evidence type="ECO:0000313" key="7">
    <source>
        <dbReference type="EMBL" id="KAB8212999.1"/>
    </source>
</evidence>
<feature type="short sequence motif" description="GXGXXG" evidence="4">
    <location>
        <begin position="446"/>
        <end position="451"/>
    </location>
</feature>
<accession>A0A5N6E6S4</accession>
<evidence type="ECO:0000256" key="1">
    <source>
        <dbReference type="ARBA" id="ARBA00022801"/>
    </source>
</evidence>
<dbReference type="InterPro" id="IPR016035">
    <property type="entry name" value="Acyl_Trfase/lysoPLipase"/>
</dbReference>
<dbReference type="AlphaFoldDB" id="A0A5N6E6S4"/>
<name>A0A5N6E6S4_9EURO</name>
<sequence>MQRTDDIGWLSLGLSENRVIAEMGDPVNQYPAFCVYMGGRTKDSCLRQLYPYNNIKRHSSVTQVKQRCDMGSLNTTRPVLFADGDFKYMPSAHSSSKDRPKMERLISWDASSAKNVLCVIWARLVLLFVDIICIFADDFADLLAVADFLLECFSLQASSSLPSAVHPRVIIVFQSRSCYDQKDMQDVERFYCRLSNNSPNLTECFSAIHMARLEHNHLSGCARYQRLRALIRDQLDDMYTVPLFRLAFEHTAENICQPFDFVKATRANREVPSSLGRSLAHYLEIGAMAGICYEELASSISSAFIMDHYVPGMLATEPGVVYQTLYRFSVLDALQISQTNQLGKTIEELASVIECHLVQQFDQLDCTGQSSLDLRREQLRASSGRMCKIRSSKICLICLFRLFGTPAPDTDYRFTISACLCCLYQRPLVIDILPPTMSPTVLAIDGGGVRGVIPLEFLTLVQESLGSCPLQDLVDLGVGTSSGGLSILGLFTMEWDIRKCAAVFDRMARRIFHQRRTSLLARASQAVFGRNSFFGSVHKWFLWILYDSCDDGLVFDVTLKEVFTENKRIFDSLHKDGSRATYSRTKSGVVATSIARETGSFVFGNFNGAEGASQNCGNFSSNVKRNEGYEIVRPIDTKLEPCVWEAFLPPVDIRGVGSFQDGGLWDNLAADIARRLCRQIWPSRKHPAKLVSMGTGVTERNPDRSPHFRHVFRDGFLRRGFDAWMSSMDTESTWLEMMGQVEDAYKEDYLRLNIPLRDVPSGIDTVEVMDEYRNLVIGAAGSARMAREAATALLVARFYFVLESLPEETGTPFWCYGTDHTVQGSCQAGLDYITDSETIGPLKGHNELCLACGRYRRQYAPFGRLDHGRSGSSPCESCDGWEILGNGMRRKRSSAGSRNSHPKKLRSTDEIEPN</sequence>
<feature type="short sequence motif" description="GXSXG" evidence="4">
    <location>
        <begin position="479"/>
        <end position="483"/>
    </location>
</feature>
<dbReference type="PANTHER" id="PTHR24185:SF1">
    <property type="entry name" value="CALCIUM-INDEPENDENT PHOSPHOLIPASE A2-GAMMA"/>
    <property type="match status" value="1"/>
</dbReference>
<feature type="active site" description="Proton acceptor" evidence="4">
    <location>
        <position position="661"/>
    </location>
</feature>
<evidence type="ECO:0000256" key="2">
    <source>
        <dbReference type="ARBA" id="ARBA00022963"/>
    </source>
</evidence>
<keyword evidence="1 4" id="KW-0378">Hydrolase</keyword>
<dbReference type="EMBL" id="ML733747">
    <property type="protein sequence ID" value="KAB8212999.1"/>
    <property type="molecule type" value="Genomic_DNA"/>
</dbReference>
<dbReference type="PROSITE" id="PS51635">
    <property type="entry name" value="PNPLA"/>
    <property type="match status" value="1"/>
</dbReference>